<evidence type="ECO:0000256" key="2">
    <source>
        <dbReference type="SAM" id="MobiDB-lite"/>
    </source>
</evidence>
<gene>
    <name evidence="4" type="ORF">MA16_Dca016463</name>
</gene>
<dbReference type="GO" id="GO:0008143">
    <property type="term" value="F:poly(A) binding"/>
    <property type="evidence" value="ECO:0007669"/>
    <property type="project" value="InterPro"/>
</dbReference>
<evidence type="ECO:0000259" key="3">
    <source>
        <dbReference type="PROSITE" id="PS50102"/>
    </source>
</evidence>
<dbReference type="SMART" id="SM00360">
    <property type="entry name" value="RRM"/>
    <property type="match status" value="1"/>
</dbReference>
<evidence type="ECO:0000313" key="5">
    <source>
        <dbReference type="Proteomes" id="UP000233837"/>
    </source>
</evidence>
<feature type="domain" description="RRM" evidence="3">
    <location>
        <begin position="606"/>
        <end position="683"/>
    </location>
</feature>
<dbReference type="GO" id="GO:0005737">
    <property type="term" value="C:cytoplasm"/>
    <property type="evidence" value="ECO:0007669"/>
    <property type="project" value="TreeGrafter"/>
</dbReference>
<dbReference type="InterPro" id="IPR002483">
    <property type="entry name" value="PWI_dom"/>
</dbReference>
<reference evidence="4 5" key="2">
    <citation type="journal article" date="2017" name="Nature">
        <title>The Apostasia genome and the evolution of orchids.</title>
        <authorList>
            <person name="Zhang G.Q."/>
            <person name="Liu K.W."/>
            <person name="Li Z."/>
            <person name="Lohaus R."/>
            <person name="Hsiao Y.Y."/>
            <person name="Niu S.C."/>
            <person name="Wang J.Y."/>
            <person name="Lin Y.C."/>
            <person name="Xu Q."/>
            <person name="Chen L.J."/>
            <person name="Yoshida K."/>
            <person name="Fujiwara S."/>
            <person name="Wang Z.W."/>
            <person name="Zhang Y.Q."/>
            <person name="Mitsuda N."/>
            <person name="Wang M."/>
            <person name="Liu G.H."/>
            <person name="Pecoraro L."/>
            <person name="Huang H.X."/>
            <person name="Xiao X.J."/>
            <person name="Lin M."/>
            <person name="Wu X.Y."/>
            <person name="Wu W.L."/>
            <person name="Chen Y.Y."/>
            <person name="Chang S.B."/>
            <person name="Sakamoto S."/>
            <person name="Ohme-Takagi M."/>
            <person name="Yagi M."/>
            <person name="Zeng S.J."/>
            <person name="Shen C.Y."/>
            <person name="Yeh C.M."/>
            <person name="Luo Y.B."/>
            <person name="Tsai W.C."/>
            <person name="Van de Peer Y."/>
            <person name="Liu Z.J."/>
        </authorList>
    </citation>
    <scope>NUCLEOTIDE SEQUENCE [LARGE SCALE GENOMIC DNA]</scope>
    <source>
        <tissue evidence="4">The whole plant</tissue>
    </source>
</reference>
<feature type="compositionally biased region" description="Low complexity" evidence="2">
    <location>
        <begin position="181"/>
        <end position="193"/>
    </location>
</feature>
<dbReference type="EMBL" id="KZ503084">
    <property type="protein sequence ID" value="PKU68531.1"/>
    <property type="molecule type" value="Genomic_DNA"/>
</dbReference>
<dbReference type="Pfam" id="PF01480">
    <property type="entry name" value="PWI"/>
    <property type="match status" value="1"/>
</dbReference>
<dbReference type="PANTHER" id="PTHR14738:SF32">
    <property type="entry name" value="RNA BINDING (RRM_RBD_RNP MOTIFS) FAMILY PROTEIN"/>
    <property type="match status" value="1"/>
</dbReference>
<dbReference type="GO" id="GO:0043488">
    <property type="term" value="P:regulation of mRNA stability"/>
    <property type="evidence" value="ECO:0007669"/>
    <property type="project" value="InterPro"/>
</dbReference>
<dbReference type="Gene3D" id="1.20.1390.10">
    <property type="entry name" value="PWI domain"/>
    <property type="match status" value="1"/>
</dbReference>
<dbReference type="InterPro" id="IPR012677">
    <property type="entry name" value="Nucleotide-bd_a/b_plait_sf"/>
</dbReference>
<feature type="region of interest" description="Disordered" evidence="2">
    <location>
        <begin position="175"/>
        <end position="206"/>
    </location>
</feature>
<name>A0A2I0VYP3_9ASPA</name>
<dbReference type="InterPro" id="IPR035979">
    <property type="entry name" value="RBD_domain_sf"/>
</dbReference>
<dbReference type="STRING" id="906689.A0A2I0VYP3"/>
<dbReference type="GO" id="GO:0005634">
    <property type="term" value="C:nucleus"/>
    <property type="evidence" value="ECO:0007669"/>
    <property type="project" value="TreeGrafter"/>
</dbReference>
<evidence type="ECO:0000313" key="4">
    <source>
        <dbReference type="EMBL" id="PKU68531.1"/>
    </source>
</evidence>
<dbReference type="Gene3D" id="3.30.70.330">
    <property type="match status" value="1"/>
</dbReference>
<dbReference type="PROSITE" id="PS50102">
    <property type="entry name" value="RRM"/>
    <property type="match status" value="1"/>
</dbReference>
<feature type="region of interest" description="Disordered" evidence="2">
    <location>
        <begin position="729"/>
        <end position="766"/>
    </location>
</feature>
<dbReference type="Pfam" id="PF00076">
    <property type="entry name" value="RRM_1"/>
    <property type="match status" value="1"/>
</dbReference>
<dbReference type="PANTHER" id="PTHR14738">
    <property type="entry name" value="ZINC FINGER CCCH DOMAIN-CONTAINING PROTEIN 14"/>
    <property type="match status" value="1"/>
</dbReference>
<sequence length="766" mass="85007">MGEVERAGDDRTFRLNCAGESLAGLQERVKEKLKEFMGDYTDDTLVEYVIVLLRNGRGKEEAKRELNVFLGDDSDSFVSWLWDHLSLNLHLYTQPNESLTEEVVNRKVTTNDHYGISNLEMVPAGGTSYIDSEHEGEKSVNISRSRRNREWKSLASEMTGSFPLRSTVIEALHSREKTGQRPDVSSSSSPRPQVSKKRSRDNERQPLKEILEFASNPKVILEFRSKPNPNRRTNSSQMTVHSRKTAAICCLQQKNSTCPGKSERKLKKRLRDVASLPKLAPSRRLLEFAVRDAVKIVQKSSSNRDAVKIIQKSSSNVEPTMKRLRSVVSTSVDTKLDERLQRPRSKMRIPVSASVALKAAAEAAEDVTKSRNAGSVFDRLGRVKDTPGSIDQSPNMNRAILQDAEDEEFGQSARSAHVNYNHKIGYDGDFDGSSSMLNKVDDMAVDSTSDNDGYDDFGISSDHGLDASQYAYSANKESSLTVHYNVPEETDAVVKKAKLIQQETPPTTLAKPSSKIVNISVNVNTWKPANYQVSRNSNEIENQMVDDGEQTIAKPNVRILKDNTSSIAGNDNEMAATNIQKESQKPQLSTPGVSYTASPSEDVDSRTIFVSNVHFAATKDTLSRHFNKFGEVLKVIIVTDPATCQPIGSAYVEFLRKESAELALSLNGTSFMSRILKVVRRSSVEAPVIGWPRIARASPFASRFGRMPFPRGILTGAFRPRLPVKPGARSLQWKRGTVAPQTAGSPRNTPNSIAGRNLTYVRPEKT</sequence>
<feature type="region of interest" description="Disordered" evidence="2">
    <location>
        <begin position="580"/>
        <end position="599"/>
    </location>
</feature>
<dbReference type="Proteomes" id="UP000233837">
    <property type="component" value="Unassembled WGS sequence"/>
</dbReference>
<accession>A0A2I0VYP3</accession>
<proteinExistence type="predicted"/>
<evidence type="ECO:0000256" key="1">
    <source>
        <dbReference type="PROSITE-ProRule" id="PRU00176"/>
    </source>
</evidence>
<dbReference type="AlphaFoldDB" id="A0A2I0VYP3"/>
<keyword evidence="5" id="KW-1185">Reference proteome</keyword>
<dbReference type="InterPro" id="IPR000504">
    <property type="entry name" value="RRM_dom"/>
</dbReference>
<protein>
    <recommendedName>
        <fullName evidence="3">RRM domain-containing protein</fullName>
    </recommendedName>
</protein>
<keyword evidence="1" id="KW-0694">RNA-binding</keyword>
<organism evidence="4 5">
    <name type="scientific">Dendrobium catenatum</name>
    <dbReference type="NCBI Taxonomy" id="906689"/>
    <lineage>
        <taxon>Eukaryota</taxon>
        <taxon>Viridiplantae</taxon>
        <taxon>Streptophyta</taxon>
        <taxon>Embryophyta</taxon>
        <taxon>Tracheophyta</taxon>
        <taxon>Spermatophyta</taxon>
        <taxon>Magnoliopsida</taxon>
        <taxon>Liliopsida</taxon>
        <taxon>Asparagales</taxon>
        <taxon>Orchidaceae</taxon>
        <taxon>Epidendroideae</taxon>
        <taxon>Malaxideae</taxon>
        <taxon>Dendrobiinae</taxon>
        <taxon>Dendrobium</taxon>
    </lineage>
</organism>
<reference evidence="4 5" key="1">
    <citation type="journal article" date="2016" name="Sci. Rep.">
        <title>The Dendrobium catenatum Lindl. genome sequence provides insights into polysaccharide synthase, floral development and adaptive evolution.</title>
        <authorList>
            <person name="Zhang G.Q."/>
            <person name="Xu Q."/>
            <person name="Bian C."/>
            <person name="Tsai W.C."/>
            <person name="Yeh C.M."/>
            <person name="Liu K.W."/>
            <person name="Yoshida K."/>
            <person name="Zhang L.S."/>
            <person name="Chang S.B."/>
            <person name="Chen F."/>
            <person name="Shi Y."/>
            <person name="Su Y.Y."/>
            <person name="Zhang Y.Q."/>
            <person name="Chen L.J."/>
            <person name="Yin Y."/>
            <person name="Lin M."/>
            <person name="Huang H."/>
            <person name="Deng H."/>
            <person name="Wang Z.W."/>
            <person name="Zhu S.L."/>
            <person name="Zhao X."/>
            <person name="Deng C."/>
            <person name="Niu S.C."/>
            <person name="Huang J."/>
            <person name="Wang M."/>
            <person name="Liu G.H."/>
            <person name="Yang H.J."/>
            <person name="Xiao X.J."/>
            <person name="Hsiao Y.Y."/>
            <person name="Wu W.L."/>
            <person name="Chen Y.Y."/>
            <person name="Mitsuda N."/>
            <person name="Ohme-Takagi M."/>
            <person name="Luo Y.B."/>
            <person name="Van de Peer Y."/>
            <person name="Liu Z.J."/>
        </authorList>
    </citation>
    <scope>NUCLEOTIDE SEQUENCE [LARGE SCALE GENOMIC DNA]</scope>
    <source>
        <tissue evidence="4">The whole plant</tissue>
    </source>
</reference>
<feature type="compositionally biased region" description="Polar residues" evidence="2">
    <location>
        <begin position="739"/>
        <end position="754"/>
    </location>
</feature>
<dbReference type="InterPro" id="IPR040366">
    <property type="entry name" value="Nab2/ZC3H14"/>
</dbReference>
<dbReference type="SUPFAM" id="SSF54928">
    <property type="entry name" value="RNA-binding domain, RBD"/>
    <property type="match status" value="1"/>
</dbReference>